<comment type="caution">
    <text evidence="2">The sequence shown here is derived from an EMBL/GenBank/DDBJ whole genome shotgun (WGS) entry which is preliminary data.</text>
</comment>
<feature type="transmembrane region" description="Helical" evidence="1">
    <location>
        <begin position="9"/>
        <end position="33"/>
    </location>
</feature>
<sequence length="86" mass="8931">MIDDSKKPILFTVIVAGIAAAVSVPLSFIAGTVTTIAVGTVHETVGSGTVTPGWMVGIGVTTVFTLYISYATYSFNKAKYVNGTIE</sequence>
<proteinExistence type="predicted"/>
<gene>
    <name evidence="2" type="ORF">ACFQJ7_09515</name>
</gene>
<organism evidence="2 3">
    <name type="scientific">Halovenus rubra</name>
    <dbReference type="NCBI Taxonomy" id="869890"/>
    <lineage>
        <taxon>Archaea</taxon>
        <taxon>Methanobacteriati</taxon>
        <taxon>Methanobacteriota</taxon>
        <taxon>Stenosarchaea group</taxon>
        <taxon>Halobacteria</taxon>
        <taxon>Halobacteriales</taxon>
        <taxon>Haloarculaceae</taxon>
        <taxon>Halovenus</taxon>
    </lineage>
</organism>
<reference evidence="2 3" key="1">
    <citation type="journal article" date="2014" name="Int. J. Syst. Evol. Microbiol.">
        <title>Complete genome sequence of Corynebacterium casei LMG S-19264T (=DSM 44701T), isolated from a smear-ripened cheese.</title>
        <authorList>
            <consortium name="US DOE Joint Genome Institute (JGI-PGF)"/>
            <person name="Walter F."/>
            <person name="Albersmeier A."/>
            <person name="Kalinowski J."/>
            <person name="Ruckert C."/>
        </authorList>
    </citation>
    <scope>NUCLEOTIDE SEQUENCE [LARGE SCALE GENOMIC DNA]</scope>
    <source>
        <strain evidence="2 3">CGMCC 4.7215</strain>
    </source>
</reference>
<keyword evidence="1" id="KW-0812">Transmembrane</keyword>
<keyword evidence="1" id="KW-1133">Transmembrane helix</keyword>
<accession>A0ABD5X8I6</accession>
<dbReference type="Proteomes" id="UP001596414">
    <property type="component" value="Unassembled WGS sequence"/>
</dbReference>
<name>A0ABD5X8I6_9EURY</name>
<protein>
    <submittedName>
        <fullName evidence="2">Uncharacterized protein</fullName>
    </submittedName>
</protein>
<dbReference type="AlphaFoldDB" id="A0ABD5X8I6"/>
<dbReference type="EMBL" id="JBHSZQ010000020">
    <property type="protein sequence ID" value="MFC7126268.1"/>
    <property type="molecule type" value="Genomic_DNA"/>
</dbReference>
<keyword evidence="1" id="KW-0472">Membrane</keyword>
<feature type="transmembrane region" description="Helical" evidence="1">
    <location>
        <begin position="53"/>
        <end position="73"/>
    </location>
</feature>
<evidence type="ECO:0000256" key="1">
    <source>
        <dbReference type="SAM" id="Phobius"/>
    </source>
</evidence>
<evidence type="ECO:0000313" key="3">
    <source>
        <dbReference type="Proteomes" id="UP001596414"/>
    </source>
</evidence>
<evidence type="ECO:0000313" key="2">
    <source>
        <dbReference type="EMBL" id="MFC7126268.1"/>
    </source>
</evidence>
<dbReference type="RefSeq" id="WP_267635821.1">
    <property type="nucleotide sequence ID" value="NZ_JAODIY010000001.1"/>
</dbReference>